<dbReference type="AlphaFoldDB" id="A0A6A6J2D0"/>
<dbReference type="EMBL" id="ML987189">
    <property type="protein sequence ID" value="KAF2256718.1"/>
    <property type="molecule type" value="Genomic_DNA"/>
</dbReference>
<dbReference type="Proteomes" id="UP000800094">
    <property type="component" value="Unassembled WGS sequence"/>
</dbReference>
<evidence type="ECO:0000313" key="3">
    <source>
        <dbReference type="Proteomes" id="UP000800094"/>
    </source>
</evidence>
<feature type="compositionally biased region" description="Gly residues" evidence="1">
    <location>
        <begin position="304"/>
        <end position="320"/>
    </location>
</feature>
<dbReference type="RefSeq" id="XP_033691722.1">
    <property type="nucleotide sequence ID" value="XM_033834342.1"/>
</dbReference>
<organism evidence="2 3">
    <name type="scientific">Trematosphaeria pertusa</name>
    <dbReference type="NCBI Taxonomy" id="390896"/>
    <lineage>
        <taxon>Eukaryota</taxon>
        <taxon>Fungi</taxon>
        <taxon>Dikarya</taxon>
        <taxon>Ascomycota</taxon>
        <taxon>Pezizomycotina</taxon>
        <taxon>Dothideomycetes</taxon>
        <taxon>Pleosporomycetidae</taxon>
        <taxon>Pleosporales</taxon>
        <taxon>Massarineae</taxon>
        <taxon>Trematosphaeriaceae</taxon>
        <taxon>Trematosphaeria</taxon>
    </lineage>
</organism>
<feature type="compositionally biased region" description="Polar residues" evidence="1">
    <location>
        <begin position="110"/>
        <end position="119"/>
    </location>
</feature>
<gene>
    <name evidence="2" type="ORF">BU26DRAFT_575037</name>
</gene>
<name>A0A6A6J2D0_9PLEO</name>
<dbReference type="GeneID" id="54587672"/>
<feature type="region of interest" description="Disordered" evidence="1">
    <location>
        <begin position="264"/>
        <end position="320"/>
    </location>
</feature>
<dbReference type="OrthoDB" id="3794564at2759"/>
<feature type="region of interest" description="Disordered" evidence="1">
    <location>
        <begin position="98"/>
        <end position="119"/>
    </location>
</feature>
<keyword evidence="3" id="KW-1185">Reference proteome</keyword>
<evidence type="ECO:0000256" key="1">
    <source>
        <dbReference type="SAM" id="MobiDB-lite"/>
    </source>
</evidence>
<proteinExistence type="predicted"/>
<accession>A0A6A6J2D0</accession>
<evidence type="ECO:0000313" key="2">
    <source>
        <dbReference type="EMBL" id="KAF2256718.1"/>
    </source>
</evidence>
<sequence length="320" mass="35172">MVNANRRGFKAQLRARKAPAKGWTNFEPVLESVRGKLGLEWTYYYECIEAIAKAFVEKQDAAPWYKQMQDLVNGRPDLEFDHAGVVFLLEDMRRSLERGRRGDAKGGESLQASLSQPRPLQTISAPAPAAAPMAPPPRPARAVNPEPDIEFNPVFFTDPALLPAVRDFFGVSSHSQHDVQNQNALDYAPYEGLTPFGPFEDDLATWQKLFKEMDDMGVTAEKAGVSDDGAGKDGKTDADRVKEMNDLGNSEDVNLPYLPLALLQDDDTVQREERGVQGQGQERLTYMPPALLQGGETVQREKGGVQGQGQGQGQGQEQGG</sequence>
<reference evidence="2" key="1">
    <citation type="journal article" date="2020" name="Stud. Mycol.">
        <title>101 Dothideomycetes genomes: a test case for predicting lifestyles and emergence of pathogens.</title>
        <authorList>
            <person name="Haridas S."/>
            <person name="Albert R."/>
            <person name="Binder M."/>
            <person name="Bloem J."/>
            <person name="Labutti K."/>
            <person name="Salamov A."/>
            <person name="Andreopoulos B."/>
            <person name="Baker S."/>
            <person name="Barry K."/>
            <person name="Bills G."/>
            <person name="Bluhm B."/>
            <person name="Cannon C."/>
            <person name="Castanera R."/>
            <person name="Culley D."/>
            <person name="Daum C."/>
            <person name="Ezra D."/>
            <person name="Gonzalez J."/>
            <person name="Henrissat B."/>
            <person name="Kuo A."/>
            <person name="Liang C."/>
            <person name="Lipzen A."/>
            <person name="Lutzoni F."/>
            <person name="Magnuson J."/>
            <person name="Mondo S."/>
            <person name="Nolan M."/>
            <person name="Ohm R."/>
            <person name="Pangilinan J."/>
            <person name="Park H.-J."/>
            <person name="Ramirez L."/>
            <person name="Alfaro M."/>
            <person name="Sun H."/>
            <person name="Tritt A."/>
            <person name="Yoshinaga Y."/>
            <person name="Zwiers L.-H."/>
            <person name="Turgeon B."/>
            <person name="Goodwin S."/>
            <person name="Spatafora J."/>
            <person name="Crous P."/>
            <person name="Grigoriev I."/>
        </authorList>
    </citation>
    <scope>NUCLEOTIDE SEQUENCE</scope>
    <source>
        <strain evidence="2">CBS 122368</strain>
    </source>
</reference>
<protein>
    <submittedName>
        <fullName evidence="2">Uncharacterized protein</fullName>
    </submittedName>
</protein>